<dbReference type="Gene3D" id="1.10.3470.10">
    <property type="entry name" value="ABC transporter involved in vitamin B12 uptake, BtuC"/>
    <property type="match status" value="1"/>
</dbReference>
<dbReference type="SUPFAM" id="SSF81345">
    <property type="entry name" value="ABC transporter involved in vitamin B12 uptake, BtuC"/>
    <property type="match status" value="1"/>
</dbReference>
<feature type="transmembrane region" description="Helical" evidence="8">
    <location>
        <begin position="243"/>
        <end position="270"/>
    </location>
</feature>
<keyword evidence="10" id="KW-1185">Reference proteome</keyword>
<dbReference type="EMBL" id="CP003383">
    <property type="protein sequence ID" value="AFZ69269.1"/>
    <property type="molecule type" value="Genomic_DNA"/>
</dbReference>
<name>L0A741_DEIPD</name>
<dbReference type="CDD" id="cd06550">
    <property type="entry name" value="TM_ABC_iron-siderophores_like"/>
    <property type="match status" value="1"/>
</dbReference>
<organism evidence="9 10">
    <name type="scientific">Deinococcus peraridilitoris (strain DSM 19664 / LMG 22246 / CIP 109416 / KR-200)</name>
    <dbReference type="NCBI Taxonomy" id="937777"/>
    <lineage>
        <taxon>Bacteria</taxon>
        <taxon>Thermotogati</taxon>
        <taxon>Deinococcota</taxon>
        <taxon>Deinococci</taxon>
        <taxon>Deinococcales</taxon>
        <taxon>Deinococcaceae</taxon>
        <taxon>Deinococcus</taxon>
    </lineage>
</organism>
<evidence type="ECO:0000313" key="10">
    <source>
        <dbReference type="Proteomes" id="UP000010467"/>
    </source>
</evidence>
<accession>L0A741</accession>
<keyword evidence="6 8" id="KW-1133">Transmembrane helix</keyword>
<keyword evidence="7 8" id="KW-0472">Membrane</keyword>
<evidence type="ECO:0000256" key="5">
    <source>
        <dbReference type="ARBA" id="ARBA00022692"/>
    </source>
</evidence>
<dbReference type="PATRIC" id="fig|937777.3.peg.3861"/>
<dbReference type="InterPro" id="IPR037294">
    <property type="entry name" value="ABC_BtuC-like"/>
</dbReference>
<evidence type="ECO:0000256" key="2">
    <source>
        <dbReference type="ARBA" id="ARBA00007935"/>
    </source>
</evidence>
<keyword evidence="9" id="KW-0614">Plasmid</keyword>
<evidence type="ECO:0000256" key="4">
    <source>
        <dbReference type="ARBA" id="ARBA00022475"/>
    </source>
</evidence>
<dbReference type="KEGG" id="dpd:Deipe_3849"/>
<dbReference type="PANTHER" id="PTHR30472">
    <property type="entry name" value="FERRIC ENTEROBACTIN TRANSPORT SYSTEM PERMEASE PROTEIN"/>
    <property type="match status" value="1"/>
</dbReference>
<dbReference type="PANTHER" id="PTHR30472:SF1">
    <property type="entry name" value="FE(3+) DICITRATE TRANSPORT SYSTEM PERMEASE PROTEIN FECC-RELATED"/>
    <property type="match status" value="1"/>
</dbReference>
<reference evidence="10" key="1">
    <citation type="submission" date="2012-03" db="EMBL/GenBank/DDBJ databases">
        <title>Complete sequence of plasmid 1 of Deinococcus peraridilitoris DSM 19664.</title>
        <authorList>
            <person name="Lucas S."/>
            <person name="Copeland A."/>
            <person name="Lapidus A."/>
            <person name="Glavina del Rio T."/>
            <person name="Dalin E."/>
            <person name="Tice H."/>
            <person name="Bruce D."/>
            <person name="Goodwin L."/>
            <person name="Pitluck S."/>
            <person name="Peters L."/>
            <person name="Mikhailova N."/>
            <person name="Lu M."/>
            <person name="Kyrpides N."/>
            <person name="Mavromatis K."/>
            <person name="Ivanova N."/>
            <person name="Brettin T."/>
            <person name="Detter J.C."/>
            <person name="Han C."/>
            <person name="Larimer F."/>
            <person name="Land M."/>
            <person name="Hauser L."/>
            <person name="Markowitz V."/>
            <person name="Cheng J.-F."/>
            <person name="Hugenholtz P."/>
            <person name="Woyke T."/>
            <person name="Wu D."/>
            <person name="Pukall R."/>
            <person name="Steenblock K."/>
            <person name="Brambilla E."/>
            <person name="Klenk H.-P."/>
            <person name="Eisen J.A."/>
        </authorList>
    </citation>
    <scope>NUCLEOTIDE SEQUENCE [LARGE SCALE GENOMIC DNA]</scope>
    <source>
        <strain evidence="10">DSM 19664 / LMG 22246 / CIP 109416 / KR-200</strain>
        <plasmid evidence="10">Plasmid pDEIPE01</plasmid>
    </source>
</reference>
<sequence length="338" mass="34360">MSVAQPIPTRRWTARTLAFTISLIVLVLGLIASIALGAASIPFGHVAELLVHPNDTSESLIIWTLRLPRALIALLAGGALGVAGALLQGVTRNPLADPGILGVEAGAALAILLMVVFFPTLGAAAFVPLAFAGGAAAAVLTFSIATGVGLTPLRLALSGVAVAAFTAAASRAVQILFEDRAQAALFSLAGSVANRTWEHVQLSAPWVLTGLLTAFLAAGRVNLLSLGEDVARSLGVNAARNTLVLTALAVLLAASAVSVVGPIGFVGLVAPHVARGLAGPDYRVVLPLSALLGSALLVWGDVAARLVDRPNETPVGILITALGAPFFVYLARRLGKSD</sequence>
<keyword evidence="5 8" id="KW-0812">Transmembrane</keyword>
<feature type="transmembrane region" description="Helical" evidence="8">
    <location>
        <begin position="204"/>
        <end position="223"/>
    </location>
</feature>
<dbReference type="Proteomes" id="UP000010467">
    <property type="component" value="Plasmid pDEIPE01"/>
</dbReference>
<geneLocation type="plasmid" evidence="9 10">
    <name>pDEIPE01</name>
</geneLocation>
<comment type="subcellular location">
    <subcellularLocation>
        <location evidence="1">Cell membrane</location>
        <topology evidence="1">Multi-pass membrane protein</topology>
    </subcellularLocation>
</comment>
<feature type="transmembrane region" description="Helical" evidence="8">
    <location>
        <begin position="282"/>
        <end position="303"/>
    </location>
</feature>
<gene>
    <name evidence="9" type="ordered locus">Deipe_3849</name>
</gene>
<comment type="similarity">
    <text evidence="2">Belongs to the binding-protein-dependent transport system permease family. FecCD subfamily.</text>
</comment>
<dbReference type="AlphaFoldDB" id="L0A741"/>
<feature type="transmembrane region" description="Helical" evidence="8">
    <location>
        <begin position="21"/>
        <end position="47"/>
    </location>
</feature>
<keyword evidence="3" id="KW-0813">Transport</keyword>
<keyword evidence="4" id="KW-1003">Cell membrane</keyword>
<evidence type="ECO:0000313" key="9">
    <source>
        <dbReference type="EMBL" id="AFZ69269.1"/>
    </source>
</evidence>
<feature type="transmembrane region" description="Helical" evidence="8">
    <location>
        <begin position="315"/>
        <end position="332"/>
    </location>
</feature>
<protein>
    <submittedName>
        <fullName evidence="9">ABC-type Fe3+-siderophore transport system, permease component</fullName>
    </submittedName>
</protein>
<evidence type="ECO:0000256" key="3">
    <source>
        <dbReference type="ARBA" id="ARBA00022448"/>
    </source>
</evidence>
<evidence type="ECO:0000256" key="8">
    <source>
        <dbReference type="SAM" id="Phobius"/>
    </source>
</evidence>
<dbReference type="FunFam" id="1.10.3470.10:FF:000001">
    <property type="entry name" value="Vitamin B12 ABC transporter permease BtuC"/>
    <property type="match status" value="1"/>
</dbReference>
<dbReference type="HOGENOM" id="CLU_013016_1_0_0"/>
<dbReference type="GO" id="GO:0005886">
    <property type="term" value="C:plasma membrane"/>
    <property type="evidence" value="ECO:0007669"/>
    <property type="project" value="UniProtKB-SubCell"/>
</dbReference>
<dbReference type="RefSeq" id="WP_015231171.1">
    <property type="nucleotide sequence ID" value="NC_019789.1"/>
</dbReference>
<feature type="transmembrane region" description="Helical" evidence="8">
    <location>
        <begin position="67"/>
        <end position="87"/>
    </location>
</feature>
<dbReference type="GO" id="GO:0033214">
    <property type="term" value="P:siderophore-iron import into cell"/>
    <property type="evidence" value="ECO:0007669"/>
    <property type="project" value="TreeGrafter"/>
</dbReference>
<feature type="transmembrane region" description="Helical" evidence="8">
    <location>
        <begin position="99"/>
        <end position="118"/>
    </location>
</feature>
<feature type="transmembrane region" description="Helical" evidence="8">
    <location>
        <begin position="124"/>
        <end position="148"/>
    </location>
</feature>
<dbReference type="InterPro" id="IPR000522">
    <property type="entry name" value="ABC_transptr_permease_BtuC"/>
</dbReference>
<evidence type="ECO:0000256" key="6">
    <source>
        <dbReference type="ARBA" id="ARBA00022989"/>
    </source>
</evidence>
<evidence type="ECO:0000256" key="1">
    <source>
        <dbReference type="ARBA" id="ARBA00004651"/>
    </source>
</evidence>
<feature type="transmembrane region" description="Helical" evidence="8">
    <location>
        <begin position="155"/>
        <end position="177"/>
    </location>
</feature>
<proteinExistence type="inferred from homology"/>
<evidence type="ECO:0000256" key="7">
    <source>
        <dbReference type="ARBA" id="ARBA00023136"/>
    </source>
</evidence>
<dbReference type="GO" id="GO:0022857">
    <property type="term" value="F:transmembrane transporter activity"/>
    <property type="evidence" value="ECO:0007669"/>
    <property type="project" value="InterPro"/>
</dbReference>
<dbReference type="Pfam" id="PF01032">
    <property type="entry name" value="FecCD"/>
    <property type="match status" value="1"/>
</dbReference>